<dbReference type="PANTHER" id="PTHR43792">
    <property type="entry name" value="GNAT FAMILY, PUTATIVE (AFU_ORTHOLOGUE AFUA_3G00765)-RELATED-RELATED"/>
    <property type="match status" value="1"/>
</dbReference>
<name>A0A8J3CJ74_9PSEU</name>
<dbReference type="GO" id="GO:0016747">
    <property type="term" value="F:acyltransferase activity, transferring groups other than amino-acyl groups"/>
    <property type="evidence" value="ECO:0007669"/>
    <property type="project" value="InterPro"/>
</dbReference>
<evidence type="ECO:0000313" key="3">
    <source>
        <dbReference type="Proteomes" id="UP000637578"/>
    </source>
</evidence>
<dbReference type="AlphaFoldDB" id="A0A8J3CJ74"/>
<dbReference type="PROSITE" id="PS51186">
    <property type="entry name" value="GNAT"/>
    <property type="match status" value="1"/>
</dbReference>
<evidence type="ECO:0000259" key="1">
    <source>
        <dbReference type="PROSITE" id="PS51186"/>
    </source>
</evidence>
<proteinExistence type="predicted"/>
<reference evidence="2" key="1">
    <citation type="journal article" date="2014" name="Int. J. Syst. Evol. Microbiol.">
        <title>Complete genome sequence of Corynebacterium casei LMG S-19264T (=DSM 44701T), isolated from a smear-ripened cheese.</title>
        <authorList>
            <consortium name="US DOE Joint Genome Institute (JGI-PGF)"/>
            <person name="Walter F."/>
            <person name="Albersmeier A."/>
            <person name="Kalinowski J."/>
            <person name="Ruckert C."/>
        </authorList>
    </citation>
    <scope>NUCLEOTIDE SEQUENCE</scope>
    <source>
        <strain evidence="2">CGMCC 4.5737</strain>
    </source>
</reference>
<accession>A0A8J3CJ74</accession>
<dbReference type="PANTHER" id="PTHR43792:SF1">
    <property type="entry name" value="N-ACETYLTRANSFERASE DOMAIN-CONTAINING PROTEIN"/>
    <property type="match status" value="1"/>
</dbReference>
<dbReference type="InterPro" id="IPR000182">
    <property type="entry name" value="GNAT_dom"/>
</dbReference>
<sequence>MSGPVLRTERLLLRLATFADLEAVARIYDDPEVIRYLEPARFADGRSRSWLGEVLARPHPEGMGVFAVEYEGEVVGRVNLRPSTELPAGLIEVGWYLARPYWGRGLALEAMTALVGHGFDRLGVPALWALVPRENASSVRLAERLGFVPVGSGHYYFREFDVHVLLPDGREPAPGERSNSR</sequence>
<keyword evidence="3" id="KW-1185">Reference proteome</keyword>
<dbReference type="Proteomes" id="UP000637578">
    <property type="component" value="Unassembled WGS sequence"/>
</dbReference>
<organism evidence="2 3">
    <name type="scientific">Longimycelium tulufanense</name>
    <dbReference type="NCBI Taxonomy" id="907463"/>
    <lineage>
        <taxon>Bacteria</taxon>
        <taxon>Bacillati</taxon>
        <taxon>Actinomycetota</taxon>
        <taxon>Actinomycetes</taxon>
        <taxon>Pseudonocardiales</taxon>
        <taxon>Pseudonocardiaceae</taxon>
        <taxon>Longimycelium</taxon>
    </lineage>
</organism>
<evidence type="ECO:0000313" key="2">
    <source>
        <dbReference type="EMBL" id="GGM70271.1"/>
    </source>
</evidence>
<gene>
    <name evidence="2" type="ORF">GCM10012275_45840</name>
</gene>
<dbReference type="InterPro" id="IPR051531">
    <property type="entry name" value="N-acetyltransferase"/>
</dbReference>
<dbReference type="Gene3D" id="3.40.630.30">
    <property type="match status" value="1"/>
</dbReference>
<comment type="caution">
    <text evidence="2">The sequence shown here is derived from an EMBL/GenBank/DDBJ whole genome shotgun (WGS) entry which is preliminary data.</text>
</comment>
<dbReference type="Pfam" id="PF13302">
    <property type="entry name" value="Acetyltransf_3"/>
    <property type="match status" value="1"/>
</dbReference>
<dbReference type="EMBL" id="BMMK01000025">
    <property type="protein sequence ID" value="GGM70271.1"/>
    <property type="molecule type" value="Genomic_DNA"/>
</dbReference>
<protein>
    <recommendedName>
        <fullName evidence="1">N-acetyltransferase domain-containing protein</fullName>
    </recommendedName>
</protein>
<dbReference type="InterPro" id="IPR016181">
    <property type="entry name" value="Acyl_CoA_acyltransferase"/>
</dbReference>
<dbReference type="SUPFAM" id="SSF55729">
    <property type="entry name" value="Acyl-CoA N-acyltransferases (Nat)"/>
    <property type="match status" value="1"/>
</dbReference>
<reference evidence="2" key="2">
    <citation type="submission" date="2020-09" db="EMBL/GenBank/DDBJ databases">
        <authorList>
            <person name="Sun Q."/>
            <person name="Zhou Y."/>
        </authorList>
    </citation>
    <scope>NUCLEOTIDE SEQUENCE</scope>
    <source>
        <strain evidence="2">CGMCC 4.5737</strain>
    </source>
</reference>
<dbReference type="RefSeq" id="WP_189060478.1">
    <property type="nucleotide sequence ID" value="NZ_BMMK01000025.1"/>
</dbReference>
<feature type="domain" description="N-acetyltransferase" evidence="1">
    <location>
        <begin position="11"/>
        <end position="167"/>
    </location>
</feature>